<evidence type="ECO:0000256" key="3">
    <source>
        <dbReference type="ARBA" id="ARBA00022553"/>
    </source>
</evidence>
<dbReference type="PANTHER" id="PTHR12752:SF3">
    <property type="entry name" value="PLECKSTRIN HOMOLOGY DOMAIN-CONTAINING FAMILY A MEMBER 5"/>
    <property type="match status" value="1"/>
</dbReference>
<protein>
    <submittedName>
        <fullName evidence="8">Pleckstrin homology domain containing A5</fullName>
    </submittedName>
</protein>
<feature type="compositionally biased region" description="Basic and acidic residues" evidence="5">
    <location>
        <begin position="953"/>
        <end position="975"/>
    </location>
</feature>
<dbReference type="GO" id="GO:0070273">
    <property type="term" value="F:phosphatidylinositol-4-phosphate binding"/>
    <property type="evidence" value="ECO:0007669"/>
    <property type="project" value="TreeGrafter"/>
</dbReference>
<reference evidence="8" key="1">
    <citation type="submission" date="2025-08" db="UniProtKB">
        <authorList>
            <consortium name="Ensembl"/>
        </authorList>
    </citation>
    <scope>IDENTIFICATION</scope>
</reference>
<feature type="region of interest" description="Disordered" evidence="5">
    <location>
        <begin position="1083"/>
        <end position="1118"/>
    </location>
</feature>
<dbReference type="PANTHER" id="PTHR12752">
    <property type="entry name" value="PHOSPHOINOSITOL 3-PHOSPHATE-BINDING PROTEIN"/>
    <property type="match status" value="1"/>
</dbReference>
<dbReference type="InterPro" id="IPR011993">
    <property type="entry name" value="PH-like_dom_sf"/>
</dbReference>
<dbReference type="InterPro" id="IPR040392">
    <property type="entry name" value="PKHA4-7_PH"/>
</dbReference>
<dbReference type="GO" id="GO:0010314">
    <property type="term" value="F:phosphatidylinositol-5-phosphate binding"/>
    <property type="evidence" value="ECO:0007669"/>
    <property type="project" value="TreeGrafter"/>
</dbReference>
<gene>
    <name evidence="8" type="primary">PLEKHA5</name>
</gene>
<evidence type="ECO:0000259" key="6">
    <source>
        <dbReference type="PROSITE" id="PS50003"/>
    </source>
</evidence>
<accession>A0A8D2DLR9</accession>
<name>A0A8D2DLR9_SCIVU</name>
<dbReference type="Gene3D" id="2.30.29.30">
    <property type="entry name" value="Pleckstrin-homology domain (PH domain)/Phosphotyrosine-binding domain (PTB)"/>
    <property type="match status" value="1"/>
</dbReference>
<feature type="domain" description="WW" evidence="7">
    <location>
        <begin position="11"/>
        <end position="44"/>
    </location>
</feature>
<evidence type="ECO:0000313" key="9">
    <source>
        <dbReference type="Proteomes" id="UP000694564"/>
    </source>
</evidence>
<dbReference type="InterPro" id="IPR036020">
    <property type="entry name" value="WW_dom_sf"/>
</dbReference>
<evidence type="ECO:0000259" key="7">
    <source>
        <dbReference type="PROSITE" id="PS50020"/>
    </source>
</evidence>
<dbReference type="CDD" id="cd13248">
    <property type="entry name" value="PH_PEPP1_2_3"/>
    <property type="match status" value="1"/>
</dbReference>
<dbReference type="SUPFAM" id="SSF51045">
    <property type="entry name" value="WW domain"/>
    <property type="match status" value="2"/>
</dbReference>
<dbReference type="OrthoDB" id="43122at2759"/>
<feature type="region of interest" description="Disordered" evidence="5">
    <location>
        <begin position="819"/>
        <end position="863"/>
    </location>
</feature>
<dbReference type="AlphaFoldDB" id="A0A8D2DLR9"/>
<evidence type="ECO:0000313" key="8">
    <source>
        <dbReference type="Ensembl" id="ENSSVLP00005026003.1"/>
    </source>
</evidence>
<dbReference type="Proteomes" id="UP000694564">
    <property type="component" value="Chromosome 5"/>
</dbReference>
<evidence type="ECO:0000256" key="4">
    <source>
        <dbReference type="ARBA" id="ARBA00022737"/>
    </source>
</evidence>
<feature type="compositionally biased region" description="Low complexity" evidence="5">
    <location>
        <begin position="1090"/>
        <end position="1103"/>
    </location>
</feature>
<evidence type="ECO:0000256" key="1">
    <source>
        <dbReference type="ARBA" id="ARBA00004496"/>
    </source>
</evidence>
<dbReference type="InterPro" id="IPR057971">
    <property type="entry name" value="PKHA4-7_TBCA"/>
</dbReference>
<dbReference type="Pfam" id="PF00169">
    <property type="entry name" value="PH"/>
    <property type="match status" value="1"/>
</dbReference>
<dbReference type="GO" id="GO:0005829">
    <property type="term" value="C:cytosol"/>
    <property type="evidence" value="ECO:0007669"/>
    <property type="project" value="TreeGrafter"/>
</dbReference>
<dbReference type="FunFam" id="2.20.70.10:FF:000043">
    <property type="entry name" value="Pleckstrin homology domain-containing, family A member 5"/>
    <property type="match status" value="1"/>
</dbReference>
<proteinExistence type="predicted"/>
<evidence type="ECO:0000256" key="5">
    <source>
        <dbReference type="SAM" id="MobiDB-lite"/>
    </source>
</evidence>
<dbReference type="GeneTree" id="ENSGT00940000155728"/>
<feature type="compositionally biased region" description="Polar residues" evidence="5">
    <location>
        <begin position="934"/>
        <end position="943"/>
    </location>
</feature>
<keyword evidence="3" id="KW-0597">Phosphoprotein</keyword>
<dbReference type="Pfam" id="PF25541">
    <property type="entry name" value="TBCA_PH"/>
    <property type="match status" value="1"/>
</dbReference>
<dbReference type="Pfam" id="PF00397">
    <property type="entry name" value="WW"/>
    <property type="match status" value="1"/>
</dbReference>
<feature type="region of interest" description="Disordered" evidence="5">
    <location>
        <begin position="932"/>
        <end position="990"/>
    </location>
</feature>
<dbReference type="Gene3D" id="2.20.70.10">
    <property type="match status" value="2"/>
</dbReference>
<feature type="region of interest" description="Disordered" evidence="5">
    <location>
        <begin position="775"/>
        <end position="796"/>
    </location>
</feature>
<dbReference type="GO" id="GO:0080025">
    <property type="term" value="F:phosphatidylinositol-3,5-bisphosphate binding"/>
    <property type="evidence" value="ECO:0007669"/>
    <property type="project" value="TreeGrafter"/>
</dbReference>
<dbReference type="SMART" id="SM00233">
    <property type="entry name" value="PH"/>
    <property type="match status" value="1"/>
</dbReference>
<dbReference type="InterPro" id="IPR001202">
    <property type="entry name" value="WW_dom"/>
</dbReference>
<keyword evidence="2" id="KW-0963">Cytoplasm</keyword>
<comment type="subcellular location">
    <subcellularLocation>
        <location evidence="1">Cytoplasm</location>
    </subcellularLocation>
</comment>
<dbReference type="SMART" id="SM00456">
    <property type="entry name" value="WW"/>
    <property type="match status" value="2"/>
</dbReference>
<dbReference type="FunFam" id="2.20.70.10:FF:000027">
    <property type="entry name" value="pleckstrin homology domain-containing family A member 5 isoform X1"/>
    <property type="match status" value="1"/>
</dbReference>
<organism evidence="8 9">
    <name type="scientific">Sciurus vulgaris</name>
    <name type="common">Eurasian red squirrel</name>
    <dbReference type="NCBI Taxonomy" id="55149"/>
    <lineage>
        <taxon>Eukaryota</taxon>
        <taxon>Metazoa</taxon>
        <taxon>Chordata</taxon>
        <taxon>Craniata</taxon>
        <taxon>Vertebrata</taxon>
        <taxon>Euteleostomi</taxon>
        <taxon>Mammalia</taxon>
        <taxon>Eutheria</taxon>
        <taxon>Euarchontoglires</taxon>
        <taxon>Glires</taxon>
        <taxon>Rodentia</taxon>
        <taxon>Sciuromorpha</taxon>
        <taxon>Sciuridae</taxon>
        <taxon>Sciurinae</taxon>
        <taxon>Sciurini</taxon>
        <taxon>Sciurus</taxon>
    </lineage>
</organism>
<dbReference type="PROSITE" id="PS01159">
    <property type="entry name" value="WW_DOMAIN_1"/>
    <property type="match status" value="1"/>
</dbReference>
<dbReference type="SUPFAM" id="SSF50729">
    <property type="entry name" value="PH domain-like"/>
    <property type="match status" value="1"/>
</dbReference>
<evidence type="ECO:0000256" key="2">
    <source>
        <dbReference type="ARBA" id="ARBA00022490"/>
    </source>
</evidence>
<keyword evidence="4" id="KW-0677">Repeat</keyword>
<reference evidence="8" key="2">
    <citation type="submission" date="2025-09" db="UniProtKB">
        <authorList>
            <consortium name="Ensembl"/>
        </authorList>
    </citation>
    <scope>IDENTIFICATION</scope>
</reference>
<sequence length="1118" mass="127843">MAADLNLEWICSLPRSWTYGITRGGRVFFINEEAKSTTWLHPVTGEAVVTGHRRQSTDLPTGWEEAYTFEGARYYINHNERKVTCKHPVTGQPSQDNCIFVVNEQTVATMTSEEKKERPISMINEASNYNMTSDYTVHPMSPIGRTSRASKKVHNFGKRSNSIKRNPNAPVVRRGWLYKQDSTGMKLWKKRWFVLSDLCLFYYRDEKEEGILGSILLPSFQIAMLTSEDHINRKYAFKAAHPNMRTYYFCTDTGKEMELWMKAMLDAALVQTEPVKRVDKITSESVPTKEINNIPNHRVLIKPEAQNNHKNKEISKIEEKKALEAEKYGFQKDGQDRPLTKINSVKLNSLPSEYESGSACPAQIAHYRPVNVNSSENKIVNVSLADLRGGNYPNTGPLHAEADRVIQRTNSMQQLEQWIKIQKGRGHEEETRGVISYQTLPRNMPSHRAQIMARYPEGYRTLPRNSKTRPESICSVTASSHDKTVGAGAEEKRRSMRDDTMWQLYEWQQRQFYNKQSTLPRHSSLSSPKTMVNISDQTMHSIPTSPSHGSIAAYQGYSPQRTYRSEVSSPIQRGDVTIDRRHRGHHPKHVYVPDRRSMPAGLTLQSVSPQSLQGKTLSQDECRGTLYKYRPEEVDIDAKLSRLCEQDKVVHALEEKLQQLHKEKYTLEQALLSASQEIEMNADNPAAIQTVVLQRDDLQNGLLSTCRELSRATAELERAWREYDKLEYDVTVTRNQMQEQLDRLGEVQTESAGIQRAQIQKELWRIQDVMEGLSKHKQQRGTSETGMAGSKPFSTVKYKSEGPDYRLYKSEPELTTVAEVDESNGEEKSEPVSEMETPVVKGSHFPVGIVPPRTKSPTPESSTIASYVTLRKTKKMMDLRTERPRSAVEQLCLAESTRPRMTVEEQMERIRRHQQACLREKKKGLNVIGALDQSPLQSPSNLRDNPFRVTQTRKRDDDVKELDAVSRENDIKTNHETPAAESVQLKDDPQNMDISKEFKRTENVFHEMLFTPEPNGINSEEEMDKERNKEKMSEDITYSPQDEIQITNHKPEVHPEENTKNDIHEQEETVISYEPTLEISRENQTMAVKSLSPSPESSASPVPSTQPQLTEGSHFMCV</sequence>
<dbReference type="GO" id="GO:0032266">
    <property type="term" value="F:phosphatidylinositol-3-phosphate binding"/>
    <property type="evidence" value="ECO:0007669"/>
    <property type="project" value="TreeGrafter"/>
</dbReference>
<keyword evidence="9" id="KW-1185">Reference proteome</keyword>
<dbReference type="CDD" id="cd00201">
    <property type="entry name" value="WW"/>
    <property type="match status" value="1"/>
</dbReference>
<dbReference type="PROSITE" id="PS50020">
    <property type="entry name" value="WW_DOMAIN_2"/>
    <property type="match status" value="2"/>
</dbReference>
<feature type="domain" description="PH" evidence="6">
    <location>
        <begin position="170"/>
        <end position="269"/>
    </location>
</feature>
<dbReference type="PROSITE" id="PS50003">
    <property type="entry name" value="PH_DOMAIN"/>
    <property type="match status" value="1"/>
</dbReference>
<dbReference type="FunFam" id="2.30.29.30:FF:000083">
    <property type="entry name" value="Pleckstrin homology domain-containing family A member 5"/>
    <property type="match status" value="1"/>
</dbReference>
<feature type="domain" description="WW" evidence="7">
    <location>
        <begin position="57"/>
        <end position="90"/>
    </location>
</feature>
<dbReference type="Ensembl" id="ENSSVLT00005028923.1">
    <property type="protein sequence ID" value="ENSSVLP00005026003.1"/>
    <property type="gene ID" value="ENSSVLG00005019849.1"/>
</dbReference>
<dbReference type="InterPro" id="IPR001849">
    <property type="entry name" value="PH_domain"/>
</dbReference>